<organism evidence="2 3">
    <name type="scientific">Brevinema andersonii</name>
    <dbReference type="NCBI Taxonomy" id="34097"/>
    <lineage>
        <taxon>Bacteria</taxon>
        <taxon>Pseudomonadati</taxon>
        <taxon>Spirochaetota</taxon>
        <taxon>Spirochaetia</taxon>
        <taxon>Brevinematales</taxon>
        <taxon>Brevinemataceae</taxon>
        <taxon>Brevinema</taxon>
    </lineage>
</organism>
<dbReference type="PANTHER" id="PTHR22916">
    <property type="entry name" value="GLYCOSYLTRANSFERASE"/>
    <property type="match status" value="1"/>
</dbReference>
<dbReference type="STRING" id="34097.SAMN02745150_00207"/>
<name>A0A1I1D1P7_BREAD</name>
<protein>
    <submittedName>
        <fullName evidence="2">Glycosyl transferase family 2</fullName>
    </submittedName>
</protein>
<dbReference type="Pfam" id="PF00535">
    <property type="entry name" value="Glycos_transf_2"/>
    <property type="match status" value="1"/>
</dbReference>
<proteinExistence type="predicted"/>
<accession>A0A1I1D1P7</accession>
<dbReference type="InterPro" id="IPR029044">
    <property type="entry name" value="Nucleotide-diphossugar_trans"/>
</dbReference>
<reference evidence="3" key="1">
    <citation type="submission" date="2016-10" db="EMBL/GenBank/DDBJ databases">
        <authorList>
            <person name="Varghese N."/>
            <person name="Submissions S."/>
        </authorList>
    </citation>
    <scope>NUCLEOTIDE SEQUENCE [LARGE SCALE GENOMIC DNA]</scope>
    <source>
        <strain evidence="3">ATCC 43811</strain>
    </source>
</reference>
<gene>
    <name evidence="2" type="ORF">SAMN02745150_00207</name>
</gene>
<dbReference type="PANTHER" id="PTHR22916:SF3">
    <property type="entry name" value="UDP-GLCNAC:BETAGAL BETA-1,3-N-ACETYLGLUCOSAMINYLTRANSFERASE-LIKE PROTEIN 1"/>
    <property type="match status" value="1"/>
</dbReference>
<evidence type="ECO:0000313" key="3">
    <source>
        <dbReference type="Proteomes" id="UP000240042"/>
    </source>
</evidence>
<dbReference type="InterPro" id="IPR001173">
    <property type="entry name" value="Glyco_trans_2-like"/>
</dbReference>
<dbReference type="Proteomes" id="UP000240042">
    <property type="component" value="Unassembled WGS sequence"/>
</dbReference>
<feature type="domain" description="Glycosyltransferase 2-like" evidence="1">
    <location>
        <begin position="21"/>
        <end position="75"/>
    </location>
</feature>
<dbReference type="AlphaFoldDB" id="A0A1I1D1P7"/>
<dbReference type="EMBL" id="FOKY01000001">
    <property type="protein sequence ID" value="SFB68734.1"/>
    <property type="molecule type" value="Genomic_DNA"/>
</dbReference>
<dbReference type="Gene3D" id="3.90.550.10">
    <property type="entry name" value="Spore Coat Polysaccharide Biosynthesis Protein SpsA, Chain A"/>
    <property type="match status" value="1"/>
</dbReference>
<dbReference type="CDD" id="cd00761">
    <property type="entry name" value="Glyco_tranf_GTA_type"/>
    <property type="match status" value="1"/>
</dbReference>
<evidence type="ECO:0000313" key="2">
    <source>
        <dbReference type="EMBL" id="SFB68734.1"/>
    </source>
</evidence>
<evidence type="ECO:0000259" key="1">
    <source>
        <dbReference type="Pfam" id="PF00535"/>
    </source>
</evidence>
<sequence>MILNHFFFARSIGVLMPKIPVILLTYNAEKYLHGAIDSLLAQTFRDFEILIVDNSSKDCTLQILKTYNNLRVKIFQGT</sequence>
<dbReference type="SUPFAM" id="SSF53448">
    <property type="entry name" value="Nucleotide-diphospho-sugar transferases"/>
    <property type="match status" value="1"/>
</dbReference>
<keyword evidence="3" id="KW-1185">Reference proteome</keyword>
<keyword evidence="2" id="KW-0808">Transferase</keyword>
<dbReference type="GO" id="GO:0016758">
    <property type="term" value="F:hexosyltransferase activity"/>
    <property type="evidence" value="ECO:0007669"/>
    <property type="project" value="UniProtKB-ARBA"/>
</dbReference>